<evidence type="ECO:0000256" key="2">
    <source>
        <dbReference type="SAM" id="SignalP"/>
    </source>
</evidence>
<sequence length="191" mass="21595">MRMKTFLVAILVFSFLNDISARPAIRPPRAADCGRCPLLEDPFSATGSRIVGGNDARPGSWPWLVSIQQPLDYEGRDFAHTCGGSIVNQQWVQRWATHCSSEYLEWRLVLGAHQLSNLASGTQIRKITKKIEHERYNPDTEENDIALLRMDRPVTFSDYIQPACLPQKDTVIIHLSECYIAGWGMTSEDCK</sequence>
<gene>
    <name evidence="4" type="ORF">GDO54_018478</name>
</gene>
<dbReference type="SMART" id="SM00020">
    <property type="entry name" value="Tryp_SPc"/>
    <property type="match status" value="1"/>
</dbReference>
<dbReference type="InterPro" id="IPR001254">
    <property type="entry name" value="Trypsin_dom"/>
</dbReference>
<dbReference type="SUPFAM" id="SSF50494">
    <property type="entry name" value="Trypsin-like serine proteases"/>
    <property type="match status" value="1"/>
</dbReference>
<evidence type="ECO:0000313" key="4">
    <source>
        <dbReference type="EMBL" id="DBA13488.1"/>
    </source>
</evidence>
<proteinExistence type="predicted"/>
<evidence type="ECO:0000313" key="5">
    <source>
        <dbReference type="Proteomes" id="UP001181693"/>
    </source>
</evidence>
<dbReference type="InterPro" id="IPR043504">
    <property type="entry name" value="Peptidase_S1_PA_chymotrypsin"/>
</dbReference>
<dbReference type="Proteomes" id="UP001181693">
    <property type="component" value="Unassembled WGS sequence"/>
</dbReference>
<keyword evidence="2" id="KW-0732">Signal</keyword>
<dbReference type="PROSITE" id="PS50240">
    <property type="entry name" value="TRYPSIN_DOM"/>
    <property type="match status" value="1"/>
</dbReference>
<accession>A0AAV2ZJA9</accession>
<dbReference type="GO" id="GO:0004252">
    <property type="term" value="F:serine-type endopeptidase activity"/>
    <property type="evidence" value="ECO:0007669"/>
    <property type="project" value="InterPro"/>
</dbReference>
<dbReference type="InterPro" id="IPR009003">
    <property type="entry name" value="Peptidase_S1_PA"/>
</dbReference>
<dbReference type="GO" id="GO:0006508">
    <property type="term" value="P:proteolysis"/>
    <property type="evidence" value="ECO:0007669"/>
    <property type="project" value="InterPro"/>
</dbReference>
<dbReference type="EMBL" id="DYDO01001889">
    <property type="protein sequence ID" value="DBA13488.1"/>
    <property type="molecule type" value="Genomic_DNA"/>
</dbReference>
<evidence type="ECO:0000256" key="1">
    <source>
        <dbReference type="ARBA" id="ARBA00023157"/>
    </source>
</evidence>
<feature type="chain" id="PRO_5043662951" description="Peptidase S1 domain-containing protein" evidence="2">
    <location>
        <begin position="22"/>
        <end position="191"/>
    </location>
</feature>
<keyword evidence="1" id="KW-1015">Disulfide bond</keyword>
<name>A0AAV2ZJA9_PYXAD</name>
<dbReference type="AlphaFoldDB" id="A0AAV2ZJA9"/>
<keyword evidence="5" id="KW-1185">Reference proteome</keyword>
<feature type="signal peptide" evidence="2">
    <location>
        <begin position="1"/>
        <end position="21"/>
    </location>
</feature>
<dbReference type="GO" id="GO:0007340">
    <property type="term" value="P:acrosome reaction"/>
    <property type="evidence" value="ECO:0007669"/>
    <property type="project" value="TreeGrafter"/>
</dbReference>
<reference evidence="4" key="1">
    <citation type="thesis" date="2020" institute="ProQuest LLC" country="789 East Eisenhower Parkway, Ann Arbor, MI, USA">
        <title>Comparative Genomics and Chromosome Evolution.</title>
        <authorList>
            <person name="Mudd A.B."/>
        </authorList>
    </citation>
    <scope>NUCLEOTIDE SEQUENCE</scope>
    <source>
        <strain evidence="4">1538</strain>
        <tissue evidence="4">Blood</tissue>
    </source>
</reference>
<dbReference type="PANTHER" id="PTHR24252">
    <property type="entry name" value="ACROSIN-RELATED"/>
    <property type="match status" value="1"/>
</dbReference>
<comment type="caution">
    <text evidence="4">The sequence shown here is derived from an EMBL/GenBank/DDBJ whole genome shotgun (WGS) entry which is preliminary data.</text>
</comment>
<dbReference type="FunFam" id="2.40.10.10:FF:000068">
    <property type="entry name" value="transmembrane protease serine 2"/>
    <property type="match status" value="1"/>
</dbReference>
<dbReference type="CDD" id="cd00190">
    <property type="entry name" value="Tryp_SPc"/>
    <property type="match status" value="1"/>
</dbReference>
<protein>
    <recommendedName>
        <fullName evidence="3">Peptidase S1 domain-containing protein</fullName>
    </recommendedName>
</protein>
<dbReference type="Pfam" id="PF00089">
    <property type="entry name" value="Trypsin"/>
    <property type="match status" value="1"/>
</dbReference>
<evidence type="ECO:0000259" key="3">
    <source>
        <dbReference type="PROSITE" id="PS50240"/>
    </source>
</evidence>
<organism evidence="4 5">
    <name type="scientific">Pyxicephalus adspersus</name>
    <name type="common">African bullfrog</name>
    <dbReference type="NCBI Taxonomy" id="30357"/>
    <lineage>
        <taxon>Eukaryota</taxon>
        <taxon>Metazoa</taxon>
        <taxon>Chordata</taxon>
        <taxon>Craniata</taxon>
        <taxon>Vertebrata</taxon>
        <taxon>Euteleostomi</taxon>
        <taxon>Amphibia</taxon>
        <taxon>Batrachia</taxon>
        <taxon>Anura</taxon>
        <taxon>Neobatrachia</taxon>
        <taxon>Ranoidea</taxon>
        <taxon>Pyxicephalidae</taxon>
        <taxon>Pyxicephalinae</taxon>
        <taxon>Pyxicephalus</taxon>
    </lineage>
</organism>
<feature type="domain" description="Peptidase S1" evidence="3">
    <location>
        <begin position="50"/>
        <end position="191"/>
    </location>
</feature>
<dbReference type="Gene3D" id="2.40.10.10">
    <property type="entry name" value="Trypsin-like serine proteases"/>
    <property type="match status" value="3"/>
</dbReference>
<dbReference type="PANTHER" id="PTHR24252:SF8">
    <property type="entry name" value="ACROSIN"/>
    <property type="match status" value="1"/>
</dbReference>